<organism evidence="1 2">
    <name type="scientific">Gymnopus androsaceus JB14</name>
    <dbReference type="NCBI Taxonomy" id="1447944"/>
    <lineage>
        <taxon>Eukaryota</taxon>
        <taxon>Fungi</taxon>
        <taxon>Dikarya</taxon>
        <taxon>Basidiomycota</taxon>
        <taxon>Agaricomycotina</taxon>
        <taxon>Agaricomycetes</taxon>
        <taxon>Agaricomycetidae</taxon>
        <taxon>Agaricales</taxon>
        <taxon>Marasmiineae</taxon>
        <taxon>Omphalotaceae</taxon>
        <taxon>Gymnopus</taxon>
    </lineage>
</organism>
<dbReference type="EMBL" id="ML769639">
    <property type="protein sequence ID" value="KAE9390987.1"/>
    <property type="molecule type" value="Genomic_DNA"/>
</dbReference>
<proteinExistence type="predicted"/>
<dbReference type="Proteomes" id="UP000799118">
    <property type="component" value="Unassembled WGS sequence"/>
</dbReference>
<evidence type="ECO:0000313" key="1">
    <source>
        <dbReference type="EMBL" id="KAE9390987.1"/>
    </source>
</evidence>
<keyword evidence="2" id="KW-1185">Reference proteome</keyword>
<gene>
    <name evidence="1" type="ORF">BT96DRAFT_945695</name>
</gene>
<sequence length="100" mass="11089">MEQPMWVYSNSSAAGMDQIVLDPIQLEMKLRASTPFIETYTLRNGGTVFNIKNMDDQWWDALKAEWASLRNGNGPDAANEARAGVGIEVLNNIPVLFATT</sequence>
<accession>A0A6A4H1B1</accession>
<evidence type="ECO:0000313" key="2">
    <source>
        <dbReference type="Proteomes" id="UP000799118"/>
    </source>
</evidence>
<name>A0A6A4H1B1_9AGAR</name>
<reference evidence="1" key="1">
    <citation type="journal article" date="2019" name="Environ. Microbiol.">
        <title>Fungal ecological strategies reflected in gene transcription - a case study of two litter decomposers.</title>
        <authorList>
            <person name="Barbi F."/>
            <person name="Kohler A."/>
            <person name="Barry K."/>
            <person name="Baskaran P."/>
            <person name="Daum C."/>
            <person name="Fauchery L."/>
            <person name="Ihrmark K."/>
            <person name="Kuo A."/>
            <person name="LaButti K."/>
            <person name="Lipzen A."/>
            <person name="Morin E."/>
            <person name="Grigoriev I.V."/>
            <person name="Henrissat B."/>
            <person name="Lindahl B."/>
            <person name="Martin F."/>
        </authorList>
    </citation>
    <scope>NUCLEOTIDE SEQUENCE</scope>
    <source>
        <strain evidence="1">JB14</strain>
    </source>
</reference>
<protein>
    <submittedName>
        <fullName evidence="1">Uncharacterized protein</fullName>
    </submittedName>
</protein>
<dbReference type="AlphaFoldDB" id="A0A6A4H1B1"/>